<evidence type="ECO:0000313" key="1">
    <source>
        <dbReference type="EMBL" id="UWP61203.1"/>
    </source>
</evidence>
<proteinExistence type="predicted"/>
<protein>
    <submittedName>
        <fullName evidence="1">Uncharacterized protein</fullName>
    </submittedName>
</protein>
<sequence length="301" mass="35392">MHKKYTAWTQSRKMPGISPGIVPETELFNMIYAVSSEMGTNPQVFLSGNHTLWLYYEFTCYSSESFFEEYGASMAFVSEKYPVSVYGTVNGSESGELIARMSQYGTKMEWIKKDISSRNFDEMLNICVKIKTPAEDMQKELYQILCDMDYRNELLAVRRTYILERVFADYPQYSPDTYYRYIPMAGDWKRTSCTASLTVLQKKELWMLFLQERYSPIEFDEVWKQMEDEQRLTMFSWEMALRLALDQLGIRILYDEENGFSVMDGENKRMYYNYDSDSTAERLFLKLLFPSPYIGKGGSNE</sequence>
<reference evidence="1" key="1">
    <citation type="journal article" date="2022" name="Cell">
        <title>Design, construction, and in vivo augmentation of a complex gut microbiome.</title>
        <authorList>
            <person name="Cheng A.G."/>
            <person name="Ho P.Y."/>
            <person name="Aranda-Diaz A."/>
            <person name="Jain S."/>
            <person name="Yu F.B."/>
            <person name="Meng X."/>
            <person name="Wang M."/>
            <person name="Iakiviak M."/>
            <person name="Nagashima K."/>
            <person name="Zhao A."/>
            <person name="Murugkar P."/>
            <person name="Patil A."/>
            <person name="Atabakhsh K."/>
            <person name="Weakley A."/>
            <person name="Yan J."/>
            <person name="Brumbaugh A.R."/>
            <person name="Higginbottom S."/>
            <person name="Dimas A."/>
            <person name="Shiver A.L."/>
            <person name="Deutschbauer A."/>
            <person name="Neff N."/>
            <person name="Sonnenburg J.L."/>
            <person name="Huang K.C."/>
            <person name="Fischbach M.A."/>
        </authorList>
    </citation>
    <scope>NUCLEOTIDE SEQUENCE</scope>
    <source>
        <strain evidence="1">DSM 19829</strain>
    </source>
</reference>
<dbReference type="RefSeq" id="WP_028527686.1">
    <property type="nucleotide sequence ID" value="NZ_CABLBR010000004.1"/>
</dbReference>
<dbReference type="Proteomes" id="UP001060164">
    <property type="component" value="Chromosome"/>
</dbReference>
<organism evidence="1 2">
    <name type="scientific">Ruminococcus gauvreauii</name>
    <dbReference type="NCBI Taxonomy" id="438033"/>
    <lineage>
        <taxon>Bacteria</taxon>
        <taxon>Bacillati</taxon>
        <taxon>Bacillota</taxon>
        <taxon>Clostridia</taxon>
        <taxon>Eubacteriales</taxon>
        <taxon>Oscillospiraceae</taxon>
        <taxon>Ruminococcus</taxon>
    </lineage>
</organism>
<gene>
    <name evidence="1" type="ORF">NQ502_09330</name>
</gene>
<dbReference type="EMBL" id="CP102290">
    <property type="protein sequence ID" value="UWP61203.1"/>
    <property type="molecule type" value="Genomic_DNA"/>
</dbReference>
<keyword evidence="2" id="KW-1185">Reference proteome</keyword>
<accession>A0ABY5VQ34</accession>
<name>A0ABY5VQ34_9FIRM</name>
<evidence type="ECO:0000313" key="2">
    <source>
        <dbReference type="Proteomes" id="UP001060164"/>
    </source>
</evidence>